<comment type="caution">
    <text evidence="2">The sequence shown here is derived from an EMBL/GenBank/DDBJ whole genome shotgun (WGS) entry which is preliminary data.</text>
</comment>
<dbReference type="Proteomes" id="UP000257139">
    <property type="component" value="Chromosome CBM2594_a"/>
</dbReference>
<gene>
    <name evidence="2" type="ORF">CBM2594_A70064</name>
</gene>
<protein>
    <submittedName>
        <fullName evidence="2">Uncharacterized protein</fullName>
    </submittedName>
</protein>
<accession>A0A7Z7J7U1</accession>
<name>A0A7Z7J7U1_9BURK</name>
<dbReference type="EMBL" id="OGUU01000011">
    <property type="protein sequence ID" value="SPC15499.1"/>
    <property type="molecule type" value="Genomic_DNA"/>
</dbReference>
<sequence>MGADQRLSRRDRHPGQDGQAGGARHLLHPQLVVLARPAHHLLDRLPRLDGQQCLLSQSSPSRPTEFRYPIASASQ</sequence>
<feature type="region of interest" description="Disordered" evidence="1">
    <location>
        <begin position="55"/>
        <end position="75"/>
    </location>
</feature>
<feature type="region of interest" description="Disordered" evidence="1">
    <location>
        <begin position="1"/>
        <end position="25"/>
    </location>
</feature>
<organism evidence="2 3">
    <name type="scientific">Cupriavidus taiwanensis</name>
    <dbReference type="NCBI Taxonomy" id="164546"/>
    <lineage>
        <taxon>Bacteria</taxon>
        <taxon>Pseudomonadati</taxon>
        <taxon>Pseudomonadota</taxon>
        <taxon>Betaproteobacteria</taxon>
        <taxon>Burkholderiales</taxon>
        <taxon>Burkholderiaceae</taxon>
        <taxon>Cupriavidus</taxon>
    </lineage>
</organism>
<evidence type="ECO:0000313" key="3">
    <source>
        <dbReference type="Proteomes" id="UP000257139"/>
    </source>
</evidence>
<evidence type="ECO:0000313" key="2">
    <source>
        <dbReference type="EMBL" id="SPC15499.1"/>
    </source>
</evidence>
<proteinExistence type="predicted"/>
<dbReference type="AlphaFoldDB" id="A0A7Z7J7U1"/>
<evidence type="ECO:0000256" key="1">
    <source>
        <dbReference type="SAM" id="MobiDB-lite"/>
    </source>
</evidence>
<reference evidence="2 3" key="1">
    <citation type="submission" date="2018-01" db="EMBL/GenBank/DDBJ databases">
        <authorList>
            <person name="Clerissi C."/>
        </authorList>
    </citation>
    <scope>NUCLEOTIDE SEQUENCE [LARGE SCALE GENOMIC DNA]</scope>
    <source>
        <strain evidence="2">Cupriavidus taiwanensis STM 6021</strain>
    </source>
</reference>